<evidence type="ECO:0000313" key="2">
    <source>
        <dbReference type="Proteomes" id="UP000281028"/>
    </source>
</evidence>
<gene>
    <name evidence="1" type="ORF">ECE50_018555</name>
</gene>
<sequence>MKTSKKLIIGFSSVLVLLMLVTDIVLRVNYSKGITNVNFRINKSPAPVTKQLQPFKVLMLTNAQHNGLSKANYIYINPGKEYQILVDSTDAAQFRQTGDTLFITFPNNNAYTINCPSLEAVHNKDCKVFFSDLELNSLQVTSTDSTEISFNGNKLKTLTLTAGVHSDLHVNDDNTIDSMNIQLGRNSGLWFSATFNKGQINVDKLRQMELSGSAVEHIQTIK</sequence>
<dbReference type="OrthoDB" id="671263at2"/>
<dbReference type="RefSeq" id="WP_127037940.1">
    <property type="nucleotide sequence ID" value="NZ_JAABOK010000012.1"/>
</dbReference>
<organism evidence="1 2">
    <name type="scientific">Chitinophaga solisilvae</name>
    <dbReference type="NCBI Taxonomy" id="1233460"/>
    <lineage>
        <taxon>Bacteria</taxon>
        <taxon>Pseudomonadati</taxon>
        <taxon>Bacteroidota</taxon>
        <taxon>Chitinophagia</taxon>
        <taxon>Chitinophagales</taxon>
        <taxon>Chitinophagaceae</taxon>
        <taxon>Chitinophaga</taxon>
    </lineage>
</organism>
<dbReference type="AlphaFoldDB" id="A0A433WIU2"/>
<dbReference type="EMBL" id="RIAR02000001">
    <property type="protein sequence ID" value="NSL88849.1"/>
    <property type="molecule type" value="Genomic_DNA"/>
</dbReference>
<accession>A0A433WIU2</accession>
<comment type="caution">
    <text evidence="1">The sequence shown here is derived from an EMBL/GenBank/DDBJ whole genome shotgun (WGS) entry which is preliminary data.</text>
</comment>
<evidence type="ECO:0000313" key="1">
    <source>
        <dbReference type="EMBL" id="NSL88849.1"/>
    </source>
</evidence>
<protein>
    <submittedName>
        <fullName evidence="1">Uncharacterized protein</fullName>
    </submittedName>
</protein>
<dbReference type="Proteomes" id="UP000281028">
    <property type="component" value="Unassembled WGS sequence"/>
</dbReference>
<dbReference type="Gene3D" id="2.160.20.120">
    <property type="match status" value="1"/>
</dbReference>
<name>A0A433WIU2_9BACT</name>
<proteinExistence type="predicted"/>
<keyword evidence="2" id="KW-1185">Reference proteome</keyword>
<reference evidence="1" key="1">
    <citation type="submission" date="2020-05" db="EMBL/GenBank/DDBJ databases">
        <title>Chitinophaga laudate sp. nov., isolated from a tropical peat swamp.</title>
        <authorList>
            <person name="Goh C.B.S."/>
            <person name="Lee M.S."/>
            <person name="Parimannan S."/>
            <person name="Pasbakhsh P."/>
            <person name="Yule C.M."/>
            <person name="Rajandas H."/>
            <person name="Loke S."/>
            <person name="Croft L."/>
            <person name="Tan J.B.L."/>
        </authorList>
    </citation>
    <scope>NUCLEOTIDE SEQUENCE</scope>
    <source>
        <strain evidence="1">Mgbs1</strain>
    </source>
</reference>